<feature type="compositionally biased region" description="Low complexity" evidence="1">
    <location>
        <begin position="78"/>
        <end position="89"/>
    </location>
</feature>
<dbReference type="AlphaFoldDB" id="A0AAD7BF38"/>
<gene>
    <name evidence="2" type="ORF">B0H17DRAFT_640279</name>
</gene>
<dbReference type="EMBL" id="JARKIE010000729">
    <property type="protein sequence ID" value="KAJ7619048.1"/>
    <property type="molecule type" value="Genomic_DNA"/>
</dbReference>
<evidence type="ECO:0000313" key="3">
    <source>
        <dbReference type="Proteomes" id="UP001221757"/>
    </source>
</evidence>
<reference evidence="2" key="1">
    <citation type="submission" date="2023-03" db="EMBL/GenBank/DDBJ databases">
        <title>Massive genome expansion in bonnet fungi (Mycena s.s.) driven by repeated elements and novel gene families across ecological guilds.</title>
        <authorList>
            <consortium name="Lawrence Berkeley National Laboratory"/>
            <person name="Harder C.B."/>
            <person name="Miyauchi S."/>
            <person name="Viragh M."/>
            <person name="Kuo A."/>
            <person name="Thoen E."/>
            <person name="Andreopoulos B."/>
            <person name="Lu D."/>
            <person name="Skrede I."/>
            <person name="Drula E."/>
            <person name="Henrissat B."/>
            <person name="Morin E."/>
            <person name="Kohler A."/>
            <person name="Barry K."/>
            <person name="LaButti K."/>
            <person name="Morin E."/>
            <person name="Salamov A."/>
            <person name="Lipzen A."/>
            <person name="Mereny Z."/>
            <person name="Hegedus B."/>
            <person name="Baldrian P."/>
            <person name="Stursova M."/>
            <person name="Weitz H."/>
            <person name="Taylor A."/>
            <person name="Grigoriev I.V."/>
            <person name="Nagy L.G."/>
            <person name="Martin F."/>
            <person name="Kauserud H."/>
        </authorList>
    </citation>
    <scope>NUCLEOTIDE SEQUENCE</scope>
    <source>
        <strain evidence="2">CBHHK067</strain>
    </source>
</reference>
<proteinExistence type="predicted"/>
<feature type="compositionally biased region" description="Low complexity" evidence="1">
    <location>
        <begin position="234"/>
        <end position="250"/>
    </location>
</feature>
<feature type="compositionally biased region" description="Pro residues" evidence="1">
    <location>
        <begin position="215"/>
        <end position="233"/>
    </location>
</feature>
<feature type="region of interest" description="Disordered" evidence="1">
    <location>
        <begin position="276"/>
        <end position="297"/>
    </location>
</feature>
<feature type="region of interest" description="Disordered" evidence="1">
    <location>
        <begin position="1"/>
        <end position="91"/>
    </location>
</feature>
<comment type="caution">
    <text evidence="2">The sequence shown here is derived from an EMBL/GenBank/DDBJ whole genome shotgun (WGS) entry which is preliminary data.</text>
</comment>
<feature type="region of interest" description="Disordered" evidence="1">
    <location>
        <begin position="115"/>
        <end position="194"/>
    </location>
</feature>
<accession>A0AAD7BF38</accession>
<evidence type="ECO:0000256" key="1">
    <source>
        <dbReference type="SAM" id="MobiDB-lite"/>
    </source>
</evidence>
<organism evidence="2 3">
    <name type="scientific">Mycena rosella</name>
    <name type="common">Pink bonnet</name>
    <name type="synonym">Agaricus rosellus</name>
    <dbReference type="NCBI Taxonomy" id="1033263"/>
    <lineage>
        <taxon>Eukaryota</taxon>
        <taxon>Fungi</taxon>
        <taxon>Dikarya</taxon>
        <taxon>Basidiomycota</taxon>
        <taxon>Agaricomycotina</taxon>
        <taxon>Agaricomycetes</taxon>
        <taxon>Agaricomycetidae</taxon>
        <taxon>Agaricales</taxon>
        <taxon>Marasmiineae</taxon>
        <taxon>Mycenaceae</taxon>
        <taxon>Mycena</taxon>
    </lineage>
</organism>
<feature type="region of interest" description="Disordered" evidence="1">
    <location>
        <begin position="311"/>
        <end position="362"/>
    </location>
</feature>
<feature type="compositionally biased region" description="Basic and acidic residues" evidence="1">
    <location>
        <begin position="179"/>
        <end position="188"/>
    </location>
</feature>
<feature type="compositionally biased region" description="Polar residues" evidence="1">
    <location>
        <begin position="352"/>
        <end position="362"/>
    </location>
</feature>
<sequence length="362" mass="38297">MGGPNTPVLQVAPMPATHRTPSSCGQYFPNAGTRCRTAAASRTSPGASLSATQPSAATPGAIVAPTPESVSSDEPGKSTAATESTSSASPFFQLTRGPVRIFPFNSSRSHLSIRCSRADPRARTPRGSHHLRYDTPGLTQLLKDVKKGPPDTKGYPTPASSSSSSAGSASSSAVSIAVEEPRAEEPRVESLVQKRTRPWWARPRVHVIINTPTPNLTPHPSPHPTPPATPFSPHPRCASPRPRSNRRSPLPALPPALRHPRHGLARLRLCRRPKSTHILPLGGRPCPRAARSTPPRPLAASARSIFFIHASASSHSSSRSSNSNSTSCEGEAGARTAENSESSQERDAREGSASSWSVPRSA</sequence>
<protein>
    <submittedName>
        <fullName evidence="2">Uncharacterized protein</fullName>
    </submittedName>
</protein>
<evidence type="ECO:0000313" key="2">
    <source>
        <dbReference type="EMBL" id="KAJ7619048.1"/>
    </source>
</evidence>
<feature type="compositionally biased region" description="Polar residues" evidence="1">
    <location>
        <begin position="40"/>
        <end position="56"/>
    </location>
</feature>
<feature type="compositionally biased region" description="Low complexity" evidence="1">
    <location>
        <begin position="159"/>
        <end position="178"/>
    </location>
</feature>
<dbReference type="Proteomes" id="UP001221757">
    <property type="component" value="Unassembled WGS sequence"/>
</dbReference>
<feature type="region of interest" description="Disordered" evidence="1">
    <location>
        <begin position="211"/>
        <end position="260"/>
    </location>
</feature>
<name>A0AAD7BF38_MYCRO</name>
<feature type="compositionally biased region" description="Low complexity" evidence="1">
    <location>
        <begin position="311"/>
        <end position="325"/>
    </location>
</feature>
<keyword evidence="3" id="KW-1185">Reference proteome</keyword>